<comment type="caution">
    <text evidence="2">The sequence shown here is derived from an EMBL/GenBank/DDBJ whole genome shotgun (WGS) entry which is preliminary data.</text>
</comment>
<feature type="transmembrane region" description="Helical" evidence="1">
    <location>
        <begin position="21"/>
        <end position="42"/>
    </location>
</feature>
<dbReference type="GO" id="GO:0005615">
    <property type="term" value="C:extracellular space"/>
    <property type="evidence" value="ECO:0007669"/>
    <property type="project" value="TreeGrafter"/>
</dbReference>
<evidence type="ECO:0000313" key="2">
    <source>
        <dbReference type="EMBL" id="KAG6457589.1"/>
    </source>
</evidence>
<dbReference type="PANTHER" id="PTHR10974:SF1">
    <property type="entry name" value="FI08016P-RELATED"/>
    <property type="match status" value="1"/>
</dbReference>
<reference evidence="2" key="2">
    <citation type="submission" date="2020-12" db="EMBL/GenBank/DDBJ databases">
        <authorList>
            <person name="Kanost M."/>
        </authorList>
    </citation>
    <scope>NUCLEOTIDE SEQUENCE</scope>
</reference>
<dbReference type="Proteomes" id="UP000791440">
    <property type="component" value="Unassembled WGS sequence"/>
</dbReference>
<keyword evidence="3" id="KW-1185">Reference proteome</keyword>
<evidence type="ECO:0000256" key="1">
    <source>
        <dbReference type="SAM" id="Phobius"/>
    </source>
</evidence>
<dbReference type="Pfam" id="PF02995">
    <property type="entry name" value="DUF229"/>
    <property type="match status" value="1"/>
</dbReference>
<name>A0A921ZGY0_MANSE</name>
<gene>
    <name evidence="2" type="ORF">O3G_MSEX010390</name>
</gene>
<reference evidence="2" key="1">
    <citation type="journal article" date="2016" name="Insect Biochem. Mol. Biol.">
        <title>Multifaceted biological insights from a draft genome sequence of the tobacco hornworm moth, Manduca sexta.</title>
        <authorList>
            <person name="Kanost M.R."/>
            <person name="Arrese E.L."/>
            <person name="Cao X."/>
            <person name="Chen Y.R."/>
            <person name="Chellapilla S."/>
            <person name="Goldsmith M.R."/>
            <person name="Grosse-Wilde E."/>
            <person name="Heckel D.G."/>
            <person name="Herndon N."/>
            <person name="Jiang H."/>
            <person name="Papanicolaou A."/>
            <person name="Qu J."/>
            <person name="Soulages J.L."/>
            <person name="Vogel H."/>
            <person name="Walters J."/>
            <person name="Waterhouse R.M."/>
            <person name="Ahn S.J."/>
            <person name="Almeida F.C."/>
            <person name="An C."/>
            <person name="Aqrawi P."/>
            <person name="Bretschneider A."/>
            <person name="Bryant W.B."/>
            <person name="Bucks S."/>
            <person name="Chao H."/>
            <person name="Chevignon G."/>
            <person name="Christen J.M."/>
            <person name="Clarke D.F."/>
            <person name="Dittmer N.T."/>
            <person name="Ferguson L.C.F."/>
            <person name="Garavelou S."/>
            <person name="Gordon K.H.J."/>
            <person name="Gunaratna R.T."/>
            <person name="Han Y."/>
            <person name="Hauser F."/>
            <person name="He Y."/>
            <person name="Heidel-Fischer H."/>
            <person name="Hirsh A."/>
            <person name="Hu Y."/>
            <person name="Jiang H."/>
            <person name="Kalra D."/>
            <person name="Klinner C."/>
            <person name="Konig C."/>
            <person name="Kovar C."/>
            <person name="Kroll A.R."/>
            <person name="Kuwar S.S."/>
            <person name="Lee S.L."/>
            <person name="Lehman R."/>
            <person name="Li K."/>
            <person name="Li Z."/>
            <person name="Liang H."/>
            <person name="Lovelace S."/>
            <person name="Lu Z."/>
            <person name="Mansfield J.H."/>
            <person name="McCulloch K.J."/>
            <person name="Mathew T."/>
            <person name="Morton B."/>
            <person name="Muzny D.M."/>
            <person name="Neunemann D."/>
            <person name="Ongeri F."/>
            <person name="Pauchet Y."/>
            <person name="Pu L.L."/>
            <person name="Pyrousis I."/>
            <person name="Rao X.J."/>
            <person name="Redding A."/>
            <person name="Roesel C."/>
            <person name="Sanchez-Gracia A."/>
            <person name="Schaack S."/>
            <person name="Shukla A."/>
            <person name="Tetreau G."/>
            <person name="Wang Y."/>
            <person name="Xiong G.H."/>
            <person name="Traut W."/>
            <person name="Walsh T.K."/>
            <person name="Worley K.C."/>
            <person name="Wu D."/>
            <person name="Wu W."/>
            <person name="Wu Y.Q."/>
            <person name="Zhang X."/>
            <person name="Zou Z."/>
            <person name="Zucker H."/>
            <person name="Briscoe A.D."/>
            <person name="Burmester T."/>
            <person name="Clem R.J."/>
            <person name="Feyereisen R."/>
            <person name="Grimmelikhuijzen C.J.P."/>
            <person name="Hamodrakas S.J."/>
            <person name="Hansson B.S."/>
            <person name="Huguet E."/>
            <person name="Jermiin L.S."/>
            <person name="Lan Q."/>
            <person name="Lehman H.K."/>
            <person name="Lorenzen M."/>
            <person name="Merzendorfer H."/>
            <person name="Michalopoulos I."/>
            <person name="Morton D.B."/>
            <person name="Muthukrishnan S."/>
            <person name="Oakeshott J.G."/>
            <person name="Palmer W."/>
            <person name="Park Y."/>
            <person name="Passarelli A.L."/>
            <person name="Rozas J."/>
            <person name="Schwartz L.M."/>
            <person name="Smith W."/>
            <person name="Southgate A."/>
            <person name="Vilcinskas A."/>
            <person name="Vogt R."/>
            <person name="Wang P."/>
            <person name="Werren J."/>
            <person name="Yu X.Q."/>
            <person name="Zhou J.J."/>
            <person name="Brown S.J."/>
            <person name="Scherer S.E."/>
            <person name="Richards S."/>
            <person name="Blissard G.W."/>
        </authorList>
    </citation>
    <scope>NUCLEOTIDE SEQUENCE</scope>
</reference>
<dbReference type="AlphaFoldDB" id="A0A921ZGY0"/>
<evidence type="ECO:0008006" key="4">
    <source>
        <dbReference type="Google" id="ProtNLM"/>
    </source>
</evidence>
<dbReference type="CDD" id="cd16021">
    <property type="entry name" value="ALP_like"/>
    <property type="match status" value="1"/>
</dbReference>
<proteinExistence type="predicted"/>
<evidence type="ECO:0000313" key="3">
    <source>
        <dbReference type="Proteomes" id="UP000791440"/>
    </source>
</evidence>
<keyword evidence="1" id="KW-0472">Membrane</keyword>
<organism evidence="2 3">
    <name type="scientific">Manduca sexta</name>
    <name type="common">Tobacco hawkmoth</name>
    <name type="synonym">Tobacco hornworm</name>
    <dbReference type="NCBI Taxonomy" id="7130"/>
    <lineage>
        <taxon>Eukaryota</taxon>
        <taxon>Metazoa</taxon>
        <taxon>Ecdysozoa</taxon>
        <taxon>Arthropoda</taxon>
        <taxon>Hexapoda</taxon>
        <taxon>Insecta</taxon>
        <taxon>Pterygota</taxon>
        <taxon>Neoptera</taxon>
        <taxon>Endopterygota</taxon>
        <taxon>Lepidoptera</taxon>
        <taxon>Glossata</taxon>
        <taxon>Ditrysia</taxon>
        <taxon>Bombycoidea</taxon>
        <taxon>Sphingidae</taxon>
        <taxon>Sphinginae</taxon>
        <taxon>Sphingini</taxon>
        <taxon>Manduca</taxon>
    </lineage>
</organism>
<accession>A0A921ZGY0</accession>
<protein>
    <recommendedName>
        <fullName evidence="4">DUF229 domain containing protein</fullName>
    </recommendedName>
</protein>
<keyword evidence="1" id="KW-1133">Transmembrane helix</keyword>
<dbReference type="EMBL" id="JH668551">
    <property type="protein sequence ID" value="KAG6457589.1"/>
    <property type="molecule type" value="Genomic_DNA"/>
</dbReference>
<keyword evidence="1" id="KW-0812">Transmembrane</keyword>
<dbReference type="PANTHER" id="PTHR10974">
    <property type="entry name" value="FI08016P-RELATED"/>
    <property type="match status" value="1"/>
</dbReference>
<dbReference type="InterPro" id="IPR004245">
    <property type="entry name" value="DUF229"/>
</dbReference>
<sequence length="665" mass="77692">MKFCFIFSMTKSGGRPRSVPIRLRYFFLFATVFGGGLLLISFNSRIDFFLLNNGPSNAFWDANHYKIVNSEESFTINTEGCTIPGLRPFDESIRKFSDLPDSAEVCNNANQSLLQNNKTHIWVITENMQYYNVPDEDNITCCYRAFYRPAAIADINANDVDERIQYGRCIDFSDYIEIENEFVKVSCKYKYRIIYEQFFLTARKKSPVFFTEDSMETEQNISRYNVLIMGIDAVSRLNFYRTMPKTLNYLKKKGAIEFLGYNKVGDNTFPNLTPMLLGIKYTDLKNTCWPNSRASFDHCPFIWNWYKDVGYYTAFGEDNAGLGTFNYGKLGFTGTPTDYYIHTFMYESELHVGNQKDFNTYICIGDKYLYKVLLDYIEGLTVELKSDNFFGFFWEATMTHDYLHYPKIMDDDYEIFLENLDNNKYLDQTILILLSDHGIRWGDIRFTKQGRLEERLPLFHILLPPSFRETYSLAYNNMKTNRRRLTTPFDVHATLLDLINLNELDNERIKRRSNEYYASDRSISLFLPIPTNRTCKTAEIADHWCTCHKSHRVPTDSIEGQEAALHLEQHLNKLLHDYPQCAQLQVTEIIEMIQMDAGTPDQGEVGWEEFMVVVRTKPGGAVFEATLRHDYDEWVLAGTVSRLNLYGEQSRCVHHYQLKLYCYCQ</sequence>
<dbReference type="FunFam" id="3.40.720.10:FF:000017">
    <property type="entry name" value="Predicted protein"/>
    <property type="match status" value="1"/>
</dbReference>